<evidence type="ECO:0000313" key="2">
    <source>
        <dbReference type="Proteomes" id="UP001157418"/>
    </source>
</evidence>
<evidence type="ECO:0000313" key="1">
    <source>
        <dbReference type="EMBL" id="CAH1414877.1"/>
    </source>
</evidence>
<keyword evidence="2" id="KW-1185">Reference proteome</keyword>
<dbReference type="AlphaFoldDB" id="A0AAU9LKE8"/>
<gene>
    <name evidence="1" type="ORF">LVIROSA_LOCUS2765</name>
</gene>
<proteinExistence type="predicted"/>
<name>A0AAU9LKE8_9ASTR</name>
<reference evidence="1 2" key="1">
    <citation type="submission" date="2022-01" db="EMBL/GenBank/DDBJ databases">
        <authorList>
            <person name="Xiong W."/>
            <person name="Schranz E."/>
        </authorList>
    </citation>
    <scope>NUCLEOTIDE SEQUENCE [LARGE SCALE GENOMIC DNA]</scope>
</reference>
<comment type="caution">
    <text evidence="1">The sequence shown here is derived from an EMBL/GenBank/DDBJ whole genome shotgun (WGS) entry which is preliminary data.</text>
</comment>
<dbReference type="Proteomes" id="UP001157418">
    <property type="component" value="Unassembled WGS sequence"/>
</dbReference>
<organism evidence="1 2">
    <name type="scientific">Lactuca virosa</name>
    <dbReference type="NCBI Taxonomy" id="75947"/>
    <lineage>
        <taxon>Eukaryota</taxon>
        <taxon>Viridiplantae</taxon>
        <taxon>Streptophyta</taxon>
        <taxon>Embryophyta</taxon>
        <taxon>Tracheophyta</taxon>
        <taxon>Spermatophyta</taxon>
        <taxon>Magnoliopsida</taxon>
        <taxon>eudicotyledons</taxon>
        <taxon>Gunneridae</taxon>
        <taxon>Pentapetalae</taxon>
        <taxon>asterids</taxon>
        <taxon>campanulids</taxon>
        <taxon>Asterales</taxon>
        <taxon>Asteraceae</taxon>
        <taxon>Cichorioideae</taxon>
        <taxon>Cichorieae</taxon>
        <taxon>Lactucinae</taxon>
        <taxon>Lactuca</taxon>
    </lineage>
</organism>
<accession>A0AAU9LKE8</accession>
<dbReference type="EMBL" id="CAKMRJ010000001">
    <property type="protein sequence ID" value="CAH1414877.1"/>
    <property type="molecule type" value="Genomic_DNA"/>
</dbReference>
<sequence>MDGHMKIKTSGIVESLMCYIALLLQTKHSNLLKPSHLTTTITDHLLHYWKWSTTATPCPLPSPHQLYDVHCHPHHSRHNQTLHHLSQPFDSPHPPSFIKANSNTKIQLM</sequence>
<protein>
    <submittedName>
        <fullName evidence="1">Uncharacterized protein</fullName>
    </submittedName>
</protein>